<dbReference type="EMBL" id="JANRMS010000934">
    <property type="protein sequence ID" value="KAJ3532713.1"/>
    <property type="molecule type" value="Genomic_DNA"/>
</dbReference>
<evidence type="ECO:0000313" key="1">
    <source>
        <dbReference type="EMBL" id="KAJ3532713.1"/>
    </source>
</evidence>
<sequence>MDILSSIPVYTLGLSCLGRGIMALDKPEREYSIHGLPSPDPSHQAVTDPPIYMLAVREMSIGLYLLAHQYYDNRAAVACLLAVMGFIKWGDGGVVWLTGGEKGKSKALGHWFTGTVLMAWTLFMLLG</sequence>
<keyword evidence="2" id="KW-1185">Reference proteome</keyword>
<organism evidence="1 2">
    <name type="scientific">Fusarium decemcellulare</name>
    <dbReference type="NCBI Taxonomy" id="57161"/>
    <lineage>
        <taxon>Eukaryota</taxon>
        <taxon>Fungi</taxon>
        <taxon>Dikarya</taxon>
        <taxon>Ascomycota</taxon>
        <taxon>Pezizomycotina</taxon>
        <taxon>Sordariomycetes</taxon>
        <taxon>Hypocreomycetidae</taxon>
        <taxon>Hypocreales</taxon>
        <taxon>Nectriaceae</taxon>
        <taxon>Fusarium</taxon>
        <taxon>Fusarium decemcellulare species complex</taxon>
    </lineage>
</organism>
<reference evidence="1" key="1">
    <citation type="submission" date="2022-08" db="EMBL/GenBank/DDBJ databases">
        <title>Genome Sequence of Fusarium decemcellulare.</title>
        <authorList>
            <person name="Buettner E."/>
        </authorList>
    </citation>
    <scope>NUCLEOTIDE SEQUENCE</scope>
    <source>
        <strain evidence="1">Babe19</strain>
    </source>
</reference>
<gene>
    <name evidence="1" type="ORF">NM208_g8316</name>
</gene>
<proteinExistence type="predicted"/>
<protein>
    <submittedName>
        <fullName evidence="1">Uncharacterized protein</fullName>
    </submittedName>
</protein>
<accession>A0ACC1S5S1</accession>
<name>A0ACC1S5S1_9HYPO</name>
<comment type="caution">
    <text evidence="1">The sequence shown here is derived from an EMBL/GenBank/DDBJ whole genome shotgun (WGS) entry which is preliminary data.</text>
</comment>
<evidence type="ECO:0000313" key="2">
    <source>
        <dbReference type="Proteomes" id="UP001148629"/>
    </source>
</evidence>
<dbReference type="Proteomes" id="UP001148629">
    <property type="component" value="Unassembled WGS sequence"/>
</dbReference>